<reference evidence="2" key="1">
    <citation type="submission" date="2019-06" db="EMBL/GenBank/DDBJ databases">
        <authorList>
            <person name="Zheng W."/>
        </authorList>
    </citation>
    <scope>NUCLEOTIDE SEQUENCE</scope>
    <source>
        <strain evidence="2">QDHG01</strain>
    </source>
</reference>
<accession>A0A8J8SXW9</accession>
<evidence type="ECO:0000256" key="1">
    <source>
        <dbReference type="SAM" id="MobiDB-lite"/>
    </source>
</evidence>
<protein>
    <submittedName>
        <fullName evidence="2">Uncharacterized protein</fullName>
    </submittedName>
</protein>
<name>A0A8J8SXW9_HALGN</name>
<organism evidence="2 3">
    <name type="scientific">Halteria grandinella</name>
    <dbReference type="NCBI Taxonomy" id="5974"/>
    <lineage>
        <taxon>Eukaryota</taxon>
        <taxon>Sar</taxon>
        <taxon>Alveolata</taxon>
        <taxon>Ciliophora</taxon>
        <taxon>Intramacronucleata</taxon>
        <taxon>Spirotrichea</taxon>
        <taxon>Stichotrichia</taxon>
        <taxon>Sporadotrichida</taxon>
        <taxon>Halteriidae</taxon>
        <taxon>Halteria</taxon>
    </lineage>
</organism>
<gene>
    <name evidence="2" type="ORF">FGO68_gene418</name>
</gene>
<proteinExistence type="predicted"/>
<dbReference type="EMBL" id="RRYP01017129">
    <property type="protein sequence ID" value="TNV74328.1"/>
    <property type="molecule type" value="Genomic_DNA"/>
</dbReference>
<evidence type="ECO:0000313" key="3">
    <source>
        <dbReference type="Proteomes" id="UP000785679"/>
    </source>
</evidence>
<dbReference type="AlphaFoldDB" id="A0A8J8SXW9"/>
<sequence>MMESELKSDESTRNRHQGHRVLSCKVCGAQREARYTQDGMCFVYSKGKAVVVVGAPTPKFLTATMLNSLPGPRKEIQPTESLSVVGDKRRHELKEQELAQAPMSATKARISKRRVKIPRKATESKRSSDLKCHTILSTPHWLGWLCHPNRR</sequence>
<feature type="compositionally biased region" description="Basic and acidic residues" evidence="1">
    <location>
        <begin position="1"/>
        <end position="13"/>
    </location>
</feature>
<comment type="caution">
    <text evidence="2">The sequence shown here is derived from an EMBL/GenBank/DDBJ whole genome shotgun (WGS) entry which is preliminary data.</text>
</comment>
<dbReference type="Proteomes" id="UP000785679">
    <property type="component" value="Unassembled WGS sequence"/>
</dbReference>
<evidence type="ECO:0000313" key="2">
    <source>
        <dbReference type="EMBL" id="TNV74328.1"/>
    </source>
</evidence>
<keyword evidence="3" id="KW-1185">Reference proteome</keyword>
<feature type="region of interest" description="Disordered" evidence="1">
    <location>
        <begin position="1"/>
        <end position="20"/>
    </location>
</feature>